<dbReference type="Proteomes" id="UP000056109">
    <property type="component" value="Chromosome I"/>
</dbReference>
<evidence type="ECO:0000256" key="1">
    <source>
        <dbReference type="SAM" id="MobiDB-lite"/>
    </source>
</evidence>
<dbReference type="AlphaFoldDB" id="A0A0U5FTE4"/>
<dbReference type="KEGG" id="asz:ASN_3824"/>
<name>A0A0U5FTE4_9PROT</name>
<dbReference type="PATRIC" id="fig|446692.3.peg.4055"/>
<evidence type="ECO:0000313" key="2">
    <source>
        <dbReference type="EMBL" id="CEF43037.1"/>
    </source>
</evidence>
<feature type="compositionally biased region" description="Basic and acidic residues" evidence="1">
    <location>
        <begin position="15"/>
        <end position="51"/>
    </location>
</feature>
<dbReference type="EMBL" id="LN606600">
    <property type="protein sequence ID" value="CEF43037.1"/>
    <property type="molecule type" value="Genomic_DNA"/>
</dbReference>
<organism evidence="2 3">
    <name type="scientific">Acetobacter senegalensis</name>
    <dbReference type="NCBI Taxonomy" id="446692"/>
    <lineage>
        <taxon>Bacteria</taxon>
        <taxon>Pseudomonadati</taxon>
        <taxon>Pseudomonadota</taxon>
        <taxon>Alphaproteobacteria</taxon>
        <taxon>Acetobacterales</taxon>
        <taxon>Acetobacteraceae</taxon>
        <taxon>Acetobacter</taxon>
    </lineage>
</organism>
<sequence length="109" mass="12454">MSGQILDAAPVAALKQRDTNGKKADFREERIPEDRKDKQEKLSHKDRDARWTQKVTKAKPQTGDGTLPTTDLAVPFFGYKSHISSDRKFRLIRTWKATETATRDGARLR</sequence>
<accession>A0A0U5FTE4</accession>
<keyword evidence="3" id="KW-1185">Reference proteome</keyword>
<reference evidence="3" key="1">
    <citation type="submission" date="2014-09" db="EMBL/GenBank/DDBJ databases">
        <authorList>
            <person name="Illeghems K.G."/>
        </authorList>
    </citation>
    <scope>NUCLEOTIDE SEQUENCE [LARGE SCALE GENOMIC DNA]</scope>
    <source>
        <strain evidence="3">108B</strain>
    </source>
</reference>
<evidence type="ECO:0000313" key="3">
    <source>
        <dbReference type="Proteomes" id="UP000056109"/>
    </source>
</evidence>
<gene>
    <name evidence="2" type="ORF">ASN_3824</name>
</gene>
<protein>
    <submittedName>
        <fullName evidence="2">Transposase</fullName>
    </submittedName>
</protein>
<feature type="region of interest" description="Disordered" evidence="1">
    <location>
        <begin position="1"/>
        <end position="70"/>
    </location>
</feature>
<proteinExistence type="predicted"/>